<dbReference type="Gene3D" id="1.10.260.40">
    <property type="entry name" value="lambda repressor-like DNA-binding domains"/>
    <property type="match status" value="1"/>
</dbReference>
<name>A0A1L5PAZ8_RHIET</name>
<reference evidence="1 2" key="1">
    <citation type="submission" date="2016-09" db="EMBL/GenBank/DDBJ databases">
        <title>The complete genome sequences of Rhizobium gallicum, symbiovars gallicum and phaseoli, symbionts associated to common bean (Phaseolus vulgaris).</title>
        <authorList>
            <person name="Bustos P."/>
            <person name="Santamaria R.I."/>
            <person name="Perez-Carrascal O.M."/>
            <person name="Juarez S."/>
            <person name="Lozano L."/>
            <person name="Martinez-Flores I."/>
            <person name="Martinez-Romero E."/>
            <person name="Cevallos M."/>
            <person name="Romero D."/>
            <person name="Davila G."/>
            <person name="Gonzalez V."/>
        </authorList>
    </citation>
    <scope>NUCLEOTIDE SEQUENCE [LARGE SCALE GENOMIC DNA]</scope>
    <source>
        <strain evidence="1 2">8C-3</strain>
        <plasmid evidence="2">Plasmid prsp8c3b</plasmid>
    </source>
</reference>
<evidence type="ECO:0000313" key="1">
    <source>
        <dbReference type="EMBL" id="APO77329.1"/>
    </source>
</evidence>
<evidence type="ECO:0000313" key="2">
    <source>
        <dbReference type="Proteomes" id="UP000185109"/>
    </source>
</evidence>
<dbReference type="EMBL" id="CP017243">
    <property type="protein sequence ID" value="APO77329.1"/>
    <property type="molecule type" value="Genomic_DNA"/>
</dbReference>
<dbReference type="GO" id="GO:0003677">
    <property type="term" value="F:DNA binding"/>
    <property type="evidence" value="ECO:0007669"/>
    <property type="project" value="InterPro"/>
</dbReference>
<dbReference type="Proteomes" id="UP000185109">
    <property type="component" value="Plasmid pRsp8C3b"/>
</dbReference>
<organism evidence="1 2">
    <name type="scientific">Rhizobium etli 8C-3</name>
    <dbReference type="NCBI Taxonomy" id="538025"/>
    <lineage>
        <taxon>Bacteria</taxon>
        <taxon>Pseudomonadati</taxon>
        <taxon>Pseudomonadota</taxon>
        <taxon>Alphaproteobacteria</taxon>
        <taxon>Hyphomicrobiales</taxon>
        <taxon>Rhizobiaceae</taxon>
        <taxon>Rhizobium/Agrobacterium group</taxon>
        <taxon>Rhizobium</taxon>
    </lineage>
</organism>
<dbReference type="RefSeq" id="WP_004680466.1">
    <property type="nucleotide sequence ID" value="NZ_CP017243.1"/>
</dbReference>
<gene>
    <name evidence="1" type="ORF">AM571_PB00031</name>
</gene>
<dbReference type="AlphaFoldDB" id="A0A1L5PAZ8"/>
<geneLocation type="plasmid" evidence="2">
    <name>prsp8c3b</name>
</geneLocation>
<proteinExistence type="predicted"/>
<accession>A0A1L5PAZ8</accession>
<sequence length="75" mass="8731">MKRQRQFSKTWRYTSCAWPEKTQQDLARALYVKQPAVAKLEQRGDIYVSSLRRYMEALGGTFEITAKFPDASVNI</sequence>
<protein>
    <submittedName>
        <fullName evidence="1">Transcriptional regulator protein</fullName>
    </submittedName>
</protein>
<dbReference type="InterPro" id="IPR010982">
    <property type="entry name" value="Lambda_DNA-bd_dom_sf"/>
</dbReference>
<keyword evidence="1" id="KW-0614">Plasmid</keyword>
<dbReference type="SUPFAM" id="SSF47413">
    <property type="entry name" value="lambda repressor-like DNA-binding domains"/>
    <property type="match status" value="1"/>
</dbReference>